<dbReference type="InterPro" id="IPR018711">
    <property type="entry name" value="NAGPA"/>
</dbReference>
<proteinExistence type="predicted"/>
<dbReference type="AlphaFoldDB" id="A0AB38RC73"/>
<keyword evidence="2" id="KW-0378">Hydrolase</keyword>
<feature type="domain" description="Phosphodiester glycosidase" evidence="1">
    <location>
        <begin position="177"/>
        <end position="297"/>
    </location>
</feature>
<keyword evidence="3" id="KW-1185">Reference proteome</keyword>
<gene>
    <name evidence="2" type="ORF">M0639_28575</name>
</gene>
<dbReference type="EMBL" id="CP096563">
    <property type="protein sequence ID" value="UPU42938.1"/>
    <property type="molecule type" value="Genomic_DNA"/>
</dbReference>
<sequence length="372" mass="39392">MTLALMSMSYGRALLSPGYATWTDKTSTWIRDNGGGHLLDAYENWRYAKPPSDSQPDLHQYVVPVGIAGGSDTTAIHLPVLPSEPGQSAPVWTPGRADVHGVARSYTSVFQPDPEHRSVVAGVAIVAYAAVSAHLVPGTSQPGGDAPGDAHVPATDIPSLVAVFNSGFKMNDIDGGFYLDGTEYRPLRDGQASAVVDSAGHLRVEQWGRDDAMGPSISAVRQNLALIVDHGAAVEGLDVNSDNRWGSAQNQLQYTQRSALGTTASGDLIYIAGGAMNLSTLARALVDAGAVTGMELDIHSGMTMYSSWAPDMSGVLAPTTLMPDIQQDPNRYLAPDRRDFFYITLSEPTPQQSSVFSPAVPSMTTAAKFDGS</sequence>
<evidence type="ECO:0000313" key="2">
    <source>
        <dbReference type="EMBL" id="UPU42938.1"/>
    </source>
</evidence>
<evidence type="ECO:0000313" key="3">
    <source>
        <dbReference type="Proteomes" id="UP000831484"/>
    </source>
</evidence>
<accession>A0AB38RC73</accession>
<organism evidence="2 3">
    <name type="scientific">Rhodococcus qingshengii JCM 15477</name>
    <dbReference type="NCBI Taxonomy" id="1303681"/>
    <lineage>
        <taxon>Bacteria</taxon>
        <taxon>Bacillati</taxon>
        <taxon>Actinomycetota</taxon>
        <taxon>Actinomycetes</taxon>
        <taxon>Mycobacteriales</taxon>
        <taxon>Nocardiaceae</taxon>
        <taxon>Rhodococcus</taxon>
        <taxon>Rhodococcus erythropolis group</taxon>
    </lineage>
</organism>
<name>A0AB38RC73_RHOSG</name>
<keyword evidence="2" id="KW-0326">Glycosidase</keyword>
<dbReference type="Pfam" id="PF09992">
    <property type="entry name" value="NAGPA"/>
    <property type="match status" value="1"/>
</dbReference>
<reference evidence="3" key="1">
    <citation type="journal article" date="2022" name="Environ. Microbiol.">
        <title>Functional analysis, diversity, and distribution of carbendazim hydrolases MheI and CbmA, responsible for the initial step in carbendazim degradation.</title>
        <authorList>
            <person name="Zhang M."/>
            <person name="Bai X."/>
            <person name="Li Q."/>
            <person name="Zhang L."/>
            <person name="Zhu Q."/>
            <person name="Gao S."/>
            <person name="Ke Z."/>
            <person name="Jiang M."/>
            <person name="Hu J."/>
            <person name="Qiu J."/>
            <person name="Hong Q."/>
        </authorList>
    </citation>
    <scope>NUCLEOTIDE SEQUENCE [LARGE SCALE GENOMIC DNA]</scope>
    <source>
        <strain evidence="3">djl-6</strain>
    </source>
</reference>
<dbReference type="RefSeq" id="WP_197486165.1">
    <property type="nucleotide sequence ID" value="NZ_CP096563.1"/>
</dbReference>
<evidence type="ECO:0000259" key="1">
    <source>
        <dbReference type="Pfam" id="PF09992"/>
    </source>
</evidence>
<dbReference type="Proteomes" id="UP000831484">
    <property type="component" value="Chromosome"/>
</dbReference>
<dbReference type="GO" id="GO:0016798">
    <property type="term" value="F:hydrolase activity, acting on glycosyl bonds"/>
    <property type="evidence" value="ECO:0007669"/>
    <property type="project" value="UniProtKB-KW"/>
</dbReference>
<protein>
    <submittedName>
        <fullName evidence="2">Phosphodiester glycosidase family protein</fullName>
    </submittedName>
</protein>